<proteinExistence type="predicted"/>
<dbReference type="AlphaFoldDB" id="A0A915EC39"/>
<protein>
    <submittedName>
        <fullName evidence="2">Uncharacterized protein</fullName>
    </submittedName>
</protein>
<name>A0A915EC39_9BILA</name>
<evidence type="ECO:0000313" key="2">
    <source>
        <dbReference type="WBParaSite" id="jg372"/>
    </source>
</evidence>
<dbReference type="WBParaSite" id="jg372">
    <property type="protein sequence ID" value="jg372"/>
    <property type="gene ID" value="jg372"/>
</dbReference>
<accession>A0A915EC39</accession>
<sequence length="204" mass="23319">MTDMKFNIRQQVSKADDDVKEVEYRDISKERIYVRESALQRYKDQISRTKTQLDVKLRELLGCAKNVDEMWPGPNTDAFTYRDMPMELPNGKQVIKDTWLAVDDDLQPYMCYKWPTDLQKCLKGLVDCGMSQDPIRATRTCSGHCVMGFLNFRAWKRRFVPARMVPSTDVAMSSSQMVRGSSVVSGNAAQLGSYCPRLSPTPLN</sequence>
<organism evidence="1 2">
    <name type="scientific">Ditylenchus dipsaci</name>
    <dbReference type="NCBI Taxonomy" id="166011"/>
    <lineage>
        <taxon>Eukaryota</taxon>
        <taxon>Metazoa</taxon>
        <taxon>Ecdysozoa</taxon>
        <taxon>Nematoda</taxon>
        <taxon>Chromadorea</taxon>
        <taxon>Rhabditida</taxon>
        <taxon>Tylenchina</taxon>
        <taxon>Tylenchomorpha</taxon>
        <taxon>Sphaerularioidea</taxon>
        <taxon>Anguinidae</taxon>
        <taxon>Anguininae</taxon>
        <taxon>Ditylenchus</taxon>
    </lineage>
</organism>
<reference evidence="2" key="1">
    <citation type="submission" date="2022-11" db="UniProtKB">
        <authorList>
            <consortium name="WormBaseParasite"/>
        </authorList>
    </citation>
    <scope>IDENTIFICATION</scope>
</reference>
<dbReference type="Proteomes" id="UP000887574">
    <property type="component" value="Unplaced"/>
</dbReference>
<evidence type="ECO:0000313" key="1">
    <source>
        <dbReference type="Proteomes" id="UP000887574"/>
    </source>
</evidence>
<keyword evidence="1" id="KW-1185">Reference proteome</keyword>